<evidence type="ECO:0000259" key="1">
    <source>
        <dbReference type="Pfam" id="PF16399"/>
    </source>
</evidence>
<dbReference type="EMBL" id="LGRX02019535">
    <property type="protein sequence ID" value="KAK3258419.1"/>
    <property type="molecule type" value="Genomic_DNA"/>
</dbReference>
<keyword evidence="4" id="KW-1185">Reference proteome</keyword>
<organism evidence="3 4">
    <name type="scientific">Cymbomonas tetramitiformis</name>
    <dbReference type="NCBI Taxonomy" id="36881"/>
    <lineage>
        <taxon>Eukaryota</taxon>
        <taxon>Viridiplantae</taxon>
        <taxon>Chlorophyta</taxon>
        <taxon>Pyramimonadophyceae</taxon>
        <taxon>Pyramimonadales</taxon>
        <taxon>Pyramimonadaceae</taxon>
        <taxon>Cymbomonas</taxon>
    </lineage>
</organism>
<dbReference type="InterPro" id="IPR048966">
    <property type="entry name" value="Aquarius_b-barrel"/>
</dbReference>
<gene>
    <name evidence="3" type="ORF">CYMTET_32532</name>
</gene>
<evidence type="ECO:0000313" key="3">
    <source>
        <dbReference type="EMBL" id="KAK3258419.1"/>
    </source>
</evidence>
<feature type="domain" description="RNA helicase aquarius N-terminal" evidence="1">
    <location>
        <begin position="54"/>
        <end position="460"/>
    </location>
</feature>
<accession>A0AAE0FF48</accession>
<comment type="caution">
    <text evidence="3">The sequence shown here is derived from an EMBL/GenBank/DDBJ whole genome shotgun (WGS) entry which is preliminary data.</text>
</comment>
<dbReference type="Pfam" id="PF21143">
    <property type="entry name" value="Aquarius_N_2nd"/>
    <property type="match status" value="1"/>
</dbReference>
<sequence length="676" mass="77305">MVSADAVEDAVMIQSSATAMEEDVVIKKKNGKQKGQKGKKGGALTIIDLQSDTLMMTAKKHWAVAEDKEVTFSSEVVETIYKEELCAGGGEKPAPINRIAVLEISQYLERYLLPNFSAEESSFAHTLSIIHMVNEKFREGVPPWACFHQNQDTFESFFQKVVSLKKDHEFLPFEKITYLHFFIHCFQSLEDEMVRKQVLPLVSLPLWRNLSLGHLQVELKANPQLEKHWRYLERKEKKAAKQAGYTPPAERAETWFIPALLAEFQQVLENAVLEVQEEEGEEAEVQGPAVHDASLLYCERFLEFVIDLLSQLPTRRFVRTLLDDNALVVKCRLSNLYQLSEGRLFGQLTDLFRYYQGFEINDHSGSSLTDEEMQASQSERLQQLQRLAFKHVPKLIDLALQTCGVLEKRGNLTKYLEVLDPEELKLLATRQLRLLSAEDPWADRVDFLTEVVVSSYEKRRSQRQKVNELPLYPTEDVLFDENLVPSITYTGQAVLALPKLNLQFLTINDYLLRNFNLFRLEATYEIREDMLEVLKHISCYLNYEEEEDQLFFKGWARMALPTTTFQITEVGKPNVGEAKPSKVAAEIVIDTGSLRGPIRSEWDALKEHDVIFLMAMQPPEEGYPTPSLKEGANLTQEMITRGCGLQCVRGAEVVEIRDEEGRLMNDFTGKLSPVPL</sequence>
<dbReference type="Proteomes" id="UP001190700">
    <property type="component" value="Unassembled WGS sequence"/>
</dbReference>
<feature type="domain" description="RNA helicase aquarius beta-barrel" evidence="2">
    <location>
        <begin position="545"/>
        <end position="669"/>
    </location>
</feature>
<protein>
    <submittedName>
        <fullName evidence="3">Uncharacterized protein</fullName>
    </submittedName>
</protein>
<evidence type="ECO:0000259" key="2">
    <source>
        <dbReference type="Pfam" id="PF21143"/>
    </source>
</evidence>
<dbReference type="InterPro" id="IPR032174">
    <property type="entry name" value="Aquarius_N"/>
</dbReference>
<dbReference type="AlphaFoldDB" id="A0AAE0FF48"/>
<dbReference type="Pfam" id="PF16399">
    <property type="entry name" value="Aquarius_N_1st"/>
    <property type="match status" value="1"/>
</dbReference>
<name>A0AAE0FF48_9CHLO</name>
<reference evidence="3 4" key="1">
    <citation type="journal article" date="2015" name="Genome Biol. Evol.">
        <title>Comparative Genomics of a Bacterivorous Green Alga Reveals Evolutionary Causalities and Consequences of Phago-Mixotrophic Mode of Nutrition.</title>
        <authorList>
            <person name="Burns J.A."/>
            <person name="Paasch A."/>
            <person name="Narechania A."/>
            <person name="Kim E."/>
        </authorList>
    </citation>
    <scope>NUCLEOTIDE SEQUENCE [LARGE SCALE GENOMIC DNA]</scope>
    <source>
        <strain evidence="3 4">PLY_AMNH</strain>
    </source>
</reference>
<proteinExistence type="predicted"/>
<evidence type="ECO:0000313" key="4">
    <source>
        <dbReference type="Proteomes" id="UP001190700"/>
    </source>
</evidence>